<evidence type="ECO:0000313" key="3">
    <source>
        <dbReference type="EMBL" id="CAY71525.1"/>
    </source>
</evidence>
<dbReference type="GO" id="GO:0045727">
    <property type="term" value="P:positive regulation of translation"/>
    <property type="evidence" value="ECO:0007669"/>
    <property type="project" value="EnsemblFungi"/>
</dbReference>
<feature type="region of interest" description="Disordered" evidence="1">
    <location>
        <begin position="344"/>
        <end position="444"/>
    </location>
</feature>
<feature type="compositionally biased region" description="Polar residues" evidence="1">
    <location>
        <begin position="44"/>
        <end position="53"/>
    </location>
</feature>
<organism evidence="3 4">
    <name type="scientific">Komagataella phaffii (strain GS115 / ATCC 20864)</name>
    <name type="common">Yeast</name>
    <name type="synonym">Pichia pastoris</name>
    <dbReference type="NCBI Taxonomy" id="644223"/>
    <lineage>
        <taxon>Eukaryota</taxon>
        <taxon>Fungi</taxon>
        <taxon>Dikarya</taxon>
        <taxon>Ascomycota</taxon>
        <taxon>Saccharomycotina</taxon>
        <taxon>Pichiomycetes</taxon>
        <taxon>Pichiales</taxon>
        <taxon>Pichiaceae</taxon>
        <taxon>Komagataella</taxon>
    </lineage>
</organism>
<dbReference type="OrthoDB" id="2275718at2759"/>
<dbReference type="GO" id="GO:0005829">
    <property type="term" value="C:cytosol"/>
    <property type="evidence" value="ECO:0007669"/>
    <property type="project" value="EnsemblFungi"/>
</dbReference>
<feature type="compositionally biased region" description="Low complexity" evidence="1">
    <location>
        <begin position="425"/>
        <end position="436"/>
    </location>
</feature>
<dbReference type="FunCoup" id="C4R7F0">
    <property type="interactions" value="94"/>
</dbReference>
<evidence type="ECO:0000256" key="1">
    <source>
        <dbReference type="SAM" id="MobiDB-lite"/>
    </source>
</evidence>
<dbReference type="Pfam" id="PF14438">
    <property type="entry name" value="SM-ATX"/>
    <property type="match status" value="1"/>
</dbReference>
<dbReference type="GO" id="GO:0003729">
    <property type="term" value="F:mRNA binding"/>
    <property type="evidence" value="ECO:0007669"/>
    <property type="project" value="TreeGrafter"/>
</dbReference>
<dbReference type="GO" id="GO:1904262">
    <property type="term" value="P:negative regulation of TORC1 signaling"/>
    <property type="evidence" value="ECO:0007669"/>
    <property type="project" value="EnsemblFungi"/>
</dbReference>
<dbReference type="EMBL" id="FN392322">
    <property type="protein sequence ID" value="CAY71525.1"/>
    <property type="molecule type" value="Genomic_DNA"/>
</dbReference>
<dbReference type="InParanoid" id="C4R7F0"/>
<evidence type="ECO:0000313" key="4">
    <source>
        <dbReference type="Proteomes" id="UP000000314"/>
    </source>
</evidence>
<feature type="compositionally biased region" description="Basic and acidic residues" evidence="1">
    <location>
        <begin position="356"/>
        <end position="383"/>
    </location>
</feature>
<proteinExistence type="predicted"/>
<evidence type="ECO:0000259" key="2">
    <source>
        <dbReference type="SMART" id="SM01272"/>
    </source>
</evidence>
<dbReference type="GeneID" id="8200730"/>
<protein>
    <submittedName>
        <fullName evidence="3">Protein interacting with poly(A)-binding protein Pab1p</fullName>
    </submittedName>
</protein>
<dbReference type="InterPro" id="IPR025852">
    <property type="entry name" value="SM_dom_ATX"/>
</dbReference>
<feature type="compositionally biased region" description="Basic and acidic residues" evidence="1">
    <location>
        <begin position="394"/>
        <end position="409"/>
    </location>
</feature>
<dbReference type="PANTHER" id="PTHR12854:SF7">
    <property type="entry name" value="ATAXIN-2 HOMOLOG"/>
    <property type="match status" value="1"/>
</dbReference>
<dbReference type="InterPro" id="IPR045117">
    <property type="entry name" value="ATXN2-like"/>
</dbReference>
<sequence>MSQIKNARPNSSGTSGHRRSNSRNFNGSGPGSNRKYNGKEESSQKPAVQQSKVAAQNNDDRLLFALAHSIGSKVIVTVGSGSSYSGMLVSFNDFAADSELSVIVKYPELIDGSQENDAEELPETLVFKAKDIVAVEIEQLDFSKAHNSYPAAIAEAAEGNTDSKKAFKTDTDISGKSQSKERELQKWVPEGPDTDLGNLEDDTHANWDQFEVNERKFGVKSTYDENLYTTRINRDDPDYERKLVEAERIAKEIESQSYNGNIHVAEERGLVVDDSGIDEEDKYSGVLRDDDNSQNKGGELLLGMLKKNVKAQPSELKQYKAGRYVPPNHRAANFHHDPAVLQSSAITQDTSKTKKPKEGQDSKTGDSKEQPKTKAQKEIESLKEFSSNLKLPKKPAEDSVPKEKNKQETSKTPSSASKVSDESSKPATAATTTSTKKPFKMNPNTASFSPMGFGGQTDFHAPHRIIPASGTSQGSFTRPKRNISQQAFFGANRVPTVAKQKILKDNFNLFLEKHRKDPKAPFEKPFVTPPTWETTIEESYRVLFPINPEIPMMPDNRMFFYGGGQTSPIHNTSPLPQQLIPRMIPMIPGQGPSGGPGVPQTGSQHFVPYQPQLIPPQMMMSHNQQRRGYMPPLSQSGMGVPMMAPPPFPGHYNGGKHMRSDNKDLR</sequence>
<dbReference type="PANTHER" id="PTHR12854">
    <property type="entry name" value="ATAXIN 2-RELATED"/>
    <property type="match status" value="1"/>
</dbReference>
<dbReference type="GO" id="GO:0005840">
    <property type="term" value="C:ribosome"/>
    <property type="evidence" value="ECO:0007669"/>
    <property type="project" value="EnsemblFungi"/>
</dbReference>
<feature type="compositionally biased region" description="Polar residues" evidence="1">
    <location>
        <begin position="1"/>
        <end position="15"/>
    </location>
</feature>
<feature type="domain" description="LsmAD" evidence="2">
    <location>
        <begin position="217"/>
        <end position="289"/>
    </location>
</feature>
<dbReference type="OMA" id="LISKARM"/>
<feature type="region of interest" description="Disordered" evidence="1">
    <location>
        <begin position="160"/>
        <end position="199"/>
    </location>
</feature>
<dbReference type="eggNOG" id="KOG2375">
    <property type="taxonomic scope" value="Eukaryota"/>
</dbReference>
<keyword evidence="4" id="KW-1185">Reference proteome</keyword>
<dbReference type="AlphaFoldDB" id="C4R7F0"/>
<dbReference type="GO" id="GO:1901524">
    <property type="term" value="P:regulation of mitophagy"/>
    <property type="evidence" value="ECO:0007669"/>
    <property type="project" value="EnsemblFungi"/>
</dbReference>
<accession>C4R7F0</accession>
<feature type="compositionally biased region" description="Basic and acidic residues" evidence="1">
    <location>
        <begin position="161"/>
        <end position="185"/>
    </location>
</feature>
<gene>
    <name evidence="3" type="ordered locus">PAS_chr4_0288</name>
</gene>
<dbReference type="RefSeq" id="XP_002493704.1">
    <property type="nucleotide sequence ID" value="XM_002493659.1"/>
</dbReference>
<dbReference type="STRING" id="644223.C4R7F0"/>
<dbReference type="GO" id="GO:0010494">
    <property type="term" value="C:cytoplasmic stress granule"/>
    <property type="evidence" value="ECO:0007669"/>
    <property type="project" value="EnsemblFungi"/>
</dbReference>
<reference evidence="3 4" key="1">
    <citation type="journal article" date="2009" name="Nat. Biotechnol.">
        <title>Genome sequence of the recombinant protein production host Pichia pastoris.</title>
        <authorList>
            <person name="De Schutter K."/>
            <person name="Lin Y.C."/>
            <person name="Tiels P."/>
            <person name="Van Hecke A."/>
            <person name="Glinka S."/>
            <person name="Weber-Lehmann J."/>
            <person name="Rouze P."/>
            <person name="Van de Peer Y."/>
            <person name="Callewaert N."/>
        </authorList>
    </citation>
    <scope>NUCLEOTIDE SEQUENCE [LARGE SCALE GENOMIC DNA]</scope>
    <source>
        <strain evidence="4">GS115 / ATCC 20864</strain>
    </source>
</reference>
<dbReference type="KEGG" id="ppa:PAS_chr4_0288"/>
<dbReference type="Proteomes" id="UP000000314">
    <property type="component" value="Chromosome 4"/>
</dbReference>
<dbReference type="Pfam" id="PF06741">
    <property type="entry name" value="LsmAD"/>
    <property type="match status" value="1"/>
</dbReference>
<dbReference type="GO" id="GO:0043007">
    <property type="term" value="P:maintenance of rDNA"/>
    <property type="evidence" value="ECO:0007669"/>
    <property type="project" value="EnsemblFungi"/>
</dbReference>
<name>C4R7F0_KOMPG</name>
<dbReference type="GO" id="GO:0034063">
    <property type="term" value="P:stress granule assembly"/>
    <property type="evidence" value="ECO:0007669"/>
    <property type="project" value="EnsemblFungi"/>
</dbReference>
<dbReference type="HOGENOM" id="CLU_009985_0_0_1"/>
<dbReference type="InterPro" id="IPR009604">
    <property type="entry name" value="LsmAD_domain"/>
</dbReference>
<dbReference type="GO" id="GO:0042149">
    <property type="term" value="P:cellular response to glucose starvation"/>
    <property type="evidence" value="ECO:0007669"/>
    <property type="project" value="EnsemblFungi"/>
</dbReference>
<feature type="region of interest" description="Disordered" evidence="1">
    <location>
        <begin position="1"/>
        <end position="53"/>
    </location>
</feature>
<dbReference type="SMART" id="SM01272">
    <property type="entry name" value="LsmAD"/>
    <property type="match status" value="1"/>
</dbReference>
<dbReference type="GO" id="GO:0044877">
    <property type="term" value="F:protein-containing complex binding"/>
    <property type="evidence" value="ECO:0007669"/>
    <property type="project" value="EnsemblFungi"/>
</dbReference>